<proteinExistence type="predicted"/>
<evidence type="ECO:0000313" key="2">
    <source>
        <dbReference type="Proteomes" id="UP000239089"/>
    </source>
</evidence>
<organism evidence="1 2">
    <name type="scientific">Rhodoblastus sphagnicola</name>
    <dbReference type="NCBI Taxonomy" id="333368"/>
    <lineage>
        <taxon>Bacteria</taxon>
        <taxon>Pseudomonadati</taxon>
        <taxon>Pseudomonadota</taxon>
        <taxon>Alphaproteobacteria</taxon>
        <taxon>Hyphomicrobiales</taxon>
        <taxon>Rhodoblastaceae</taxon>
        <taxon>Rhodoblastus</taxon>
    </lineage>
</organism>
<keyword evidence="2" id="KW-1185">Reference proteome</keyword>
<name>A0A2S6MVG0_9HYPH</name>
<comment type="caution">
    <text evidence="1">The sequence shown here is derived from an EMBL/GenBank/DDBJ whole genome shotgun (WGS) entry which is preliminary data.</text>
</comment>
<sequence length="72" mass="8697">MGVSKWKTAPTFIQKYYFISIYSLRDLRRQAEVIWSALACPFGLELLEHLQAKWMPVRVKKMRKNKKLERIR</sequence>
<reference evidence="1 2" key="1">
    <citation type="journal article" date="2018" name="Arch. Microbiol.">
        <title>New insights into the metabolic potential of the phototrophic purple bacterium Rhodopila globiformis DSM 161(T) from its draft genome sequence and evidence for a vanadium-dependent nitrogenase.</title>
        <authorList>
            <person name="Imhoff J.F."/>
            <person name="Rahn T."/>
            <person name="Kunzel S."/>
            <person name="Neulinger S.C."/>
        </authorList>
    </citation>
    <scope>NUCLEOTIDE SEQUENCE [LARGE SCALE GENOMIC DNA]</scope>
    <source>
        <strain evidence="1 2">DSM 16996</strain>
    </source>
</reference>
<gene>
    <name evidence="1" type="ORF">CCR94_22145</name>
</gene>
<accession>A0A2S6MVG0</accession>
<protein>
    <submittedName>
        <fullName evidence="1">Uncharacterized protein</fullName>
    </submittedName>
</protein>
<dbReference type="AlphaFoldDB" id="A0A2S6MVG0"/>
<dbReference type="RefSeq" id="WP_104510467.1">
    <property type="nucleotide sequence ID" value="NZ_JACIGC010000004.1"/>
</dbReference>
<evidence type="ECO:0000313" key="1">
    <source>
        <dbReference type="EMBL" id="PPQ26350.1"/>
    </source>
</evidence>
<dbReference type="EMBL" id="NHSJ01000134">
    <property type="protein sequence ID" value="PPQ26350.1"/>
    <property type="molecule type" value="Genomic_DNA"/>
</dbReference>
<dbReference type="Proteomes" id="UP000239089">
    <property type="component" value="Unassembled WGS sequence"/>
</dbReference>